<evidence type="ECO:0000256" key="7">
    <source>
        <dbReference type="SAM" id="Phobius"/>
    </source>
</evidence>
<evidence type="ECO:0000256" key="5">
    <source>
        <dbReference type="ARBA" id="ARBA00023136"/>
    </source>
</evidence>
<feature type="transmembrane region" description="Helical" evidence="7">
    <location>
        <begin position="77"/>
        <end position="97"/>
    </location>
</feature>
<protein>
    <recommendedName>
        <fullName evidence="8">EamA domain-containing protein</fullName>
    </recommendedName>
</protein>
<organism evidence="9 10">
    <name type="scientific">Pacificimonas flava</name>
    <dbReference type="NCBI Taxonomy" id="1234595"/>
    <lineage>
        <taxon>Bacteria</taxon>
        <taxon>Pseudomonadati</taxon>
        <taxon>Pseudomonadota</taxon>
        <taxon>Alphaproteobacteria</taxon>
        <taxon>Sphingomonadales</taxon>
        <taxon>Sphingosinicellaceae</taxon>
        <taxon>Pacificimonas</taxon>
    </lineage>
</organism>
<name>A0A219B2N3_9SPHN</name>
<evidence type="ECO:0000313" key="9">
    <source>
        <dbReference type="EMBL" id="OWV32585.1"/>
    </source>
</evidence>
<dbReference type="OrthoDB" id="9812899at2"/>
<dbReference type="InterPro" id="IPR000620">
    <property type="entry name" value="EamA_dom"/>
</dbReference>
<dbReference type="Proteomes" id="UP000198462">
    <property type="component" value="Unassembled WGS sequence"/>
</dbReference>
<dbReference type="InterPro" id="IPR037185">
    <property type="entry name" value="EmrE-like"/>
</dbReference>
<keyword evidence="5 7" id="KW-0472">Membrane</keyword>
<feature type="transmembrane region" description="Helical" evidence="7">
    <location>
        <begin position="109"/>
        <end position="128"/>
    </location>
</feature>
<dbReference type="PANTHER" id="PTHR22911:SF6">
    <property type="entry name" value="SOLUTE CARRIER FAMILY 35 MEMBER G1"/>
    <property type="match status" value="1"/>
</dbReference>
<dbReference type="STRING" id="1234595.C725_1454"/>
<comment type="caution">
    <text evidence="9">The sequence shown here is derived from an EMBL/GenBank/DDBJ whole genome shotgun (WGS) entry which is preliminary data.</text>
</comment>
<evidence type="ECO:0000313" key="10">
    <source>
        <dbReference type="Proteomes" id="UP000198462"/>
    </source>
</evidence>
<feature type="transmembrane region" description="Helical" evidence="7">
    <location>
        <begin position="194"/>
        <end position="212"/>
    </location>
</feature>
<feature type="domain" description="EamA" evidence="8">
    <location>
        <begin position="217"/>
        <end position="345"/>
    </location>
</feature>
<feature type="transmembrane region" description="Helical" evidence="7">
    <location>
        <begin position="165"/>
        <end position="185"/>
    </location>
</feature>
<reference evidence="10" key="1">
    <citation type="submission" date="2017-05" db="EMBL/GenBank/DDBJ databases">
        <authorList>
            <person name="Lin X."/>
        </authorList>
    </citation>
    <scope>NUCLEOTIDE SEQUENCE [LARGE SCALE GENOMIC DNA]</scope>
    <source>
        <strain evidence="10">JLT2012</strain>
    </source>
</reference>
<feature type="transmembrane region" description="Helical" evidence="7">
    <location>
        <begin position="218"/>
        <end position="236"/>
    </location>
</feature>
<dbReference type="SUPFAM" id="SSF103481">
    <property type="entry name" value="Multidrug resistance efflux transporter EmrE"/>
    <property type="match status" value="2"/>
</dbReference>
<accession>A0A219B2N3</accession>
<evidence type="ECO:0000256" key="1">
    <source>
        <dbReference type="ARBA" id="ARBA00004141"/>
    </source>
</evidence>
<dbReference type="Pfam" id="PF00892">
    <property type="entry name" value="EamA"/>
    <property type="match status" value="2"/>
</dbReference>
<keyword evidence="4 7" id="KW-1133">Transmembrane helix</keyword>
<evidence type="ECO:0000256" key="4">
    <source>
        <dbReference type="ARBA" id="ARBA00022989"/>
    </source>
</evidence>
<proteinExistence type="inferred from homology"/>
<keyword evidence="10" id="KW-1185">Reference proteome</keyword>
<evidence type="ECO:0000256" key="2">
    <source>
        <dbReference type="ARBA" id="ARBA00009853"/>
    </source>
</evidence>
<sequence>MPMSTPAAAGSARRKPPGRFCRCRHSSPPSASSPSWQRPRFSPEPFQRGRLCGKGGADAPPFLFPFVTGPAAGNSTLAGAGWTIVSSLLFSVAFTFVKLAGQDIHPFAVVFWRCFLGALILMPFVAAGRVQMPLSRLPGHVVRASSGTIAMFATFYALANAPIATVQAITFAAPVFATVAAALFLGERLRWRRCAALGVGFAGVLIVLQPGAVPLTPGISAAIVAAVGVAFTVIAIKKLVGFDRPVTVVAWSFVLPIVPALLAASFFWTWPRPETWIYLGIIALFTLTGQIAMVKAFSLAEASAIMPYDFVRFGFIVAAGVLVFDEPLRAPVLVGGGIILTSSIYLAYREAQLSRRGAASTPRVT</sequence>
<comment type="similarity">
    <text evidence="2">Belongs to the drug/metabolite transporter (DMT) superfamily. 10 TMS drug/metabolite exporter (DME) (TC 2.A.7.3) family.</text>
</comment>
<comment type="subcellular location">
    <subcellularLocation>
        <location evidence="1">Membrane</location>
        <topology evidence="1">Multi-pass membrane protein</topology>
    </subcellularLocation>
</comment>
<dbReference type="AlphaFoldDB" id="A0A219B2N3"/>
<keyword evidence="3 7" id="KW-0812">Transmembrane</keyword>
<evidence type="ECO:0000256" key="3">
    <source>
        <dbReference type="ARBA" id="ARBA00022692"/>
    </source>
</evidence>
<feature type="transmembrane region" description="Helical" evidence="7">
    <location>
        <begin position="276"/>
        <end position="294"/>
    </location>
</feature>
<feature type="domain" description="EamA" evidence="8">
    <location>
        <begin position="79"/>
        <end position="208"/>
    </location>
</feature>
<feature type="transmembrane region" description="Helical" evidence="7">
    <location>
        <begin position="248"/>
        <end position="270"/>
    </location>
</feature>
<evidence type="ECO:0000256" key="6">
    <source>
        <dbReference type="SAM" id="MobiDB-lite"/>
    </source>
</evidence>
<dbReference type="EMBL" id="NFZT01000001">
    <property type="protein sequence ID" value="OWV32585.1"/>
    <property type="molecule type" value="Genomic_DNA"/>
</dbReference>
<gene>
    <name evidence="9" type="ORF">B5C34_03385</name>
</gene>
<dbReference type="PANTHER" id="PTHR22911">
    <property type="entry name" value="ACYL-MALONYL CONDENSING ENZYME-RELATED"/>
    <property type="match status" value="1"/>
</dbReference>
<feature type="compositionally biased region" description="Low complexity" evidence="6">
    <location>
        <begin position="26"/>
        <end position="35"/>
    </location>
</feature>
<evidence type="ECO:0000259" key="8">
    <source>
        <dbReference type="Pfam" id="PF00892"/>
    </source>
</evidence>
<feature type="region of interest" description="Disordered" evidence="6">
    <location>
        <begin position="1"/>
        <end position="41"/>
    </location>
</feature>
<dbReference type="GO" id="GO:0016020">
    <property type="term" value="C:membrane"/>
    <property type="evidence" value="ECO:0007669"/>
    <property type="project" value="UniProtKB-SubCell"/>
</dbReference>
<feature type="transmembrane region" description="Helical" evidence="7">
    <location>
        <begin position="330"/>
        <end position="348"/>
    </location>
</feature>
<feature type="transmembrane region" description="Helical" evidence="7">
    <location>
        <begin position="306"/>
        <end position="324"/>
    </location>
</feature>
<feature type="compositionally biased region" description="Basic residues" evidence="6">
    <location>
        <begin position="12"/>
        <end position="25"/>
    </location>
</feature>